<dbReference type="Proteomes" id="UP000597338">
    <property type="component" value="Unassembled WGS sequence"/>
</dbReference>
<gene>
    <name evidence="2" type="ORF">GCM10011386_23860</name>
</gene>
<dbReference type="InterPro" id="IPR046219">
    <property type="entry name" value="DUF6252"/>
</dbReference>
<feature type="signal peptide" evidence="1">
    <location>
        <begin position="1"/>
        <end position="19"/>
    </location>
</feature>
<reference evidence="3" key="1">
    <citation type="journal article" date="2019" name="Int. J. Syst. Evol. Microbiol.">
        <title>The Global Catalogue of Microorganisms (GCM) 10K type strain sequencing project: providing services to taxonomists for standard genome sequencing and annotation.</title>
        <authorList>
            <consortium name="The Broad Institute Genomics Platform"/>
            <consortium name="The Broad Institute Genome Sequencing Center for Infectious Disease"/>
            <person name="Wu L."/>
            <person name="Ma J."/>
        </authorList>
    </citation>
    <scope>NUCLEOTIDE SEQUENCE [LARGE SCALE GENOMIC DNA]</scope>
    <source>
        <strain evidence="3">CGMCC 1.15342</strain>
    </source>
</reference>
<organism evidence="2 3">
    <name type="scientific">Parapedobacter defluvii</name>
    <dbReference type="NCBI Taxonomy" id="2045106"/>
    <lineage>
        <taxon>Bacteria</taxon>
        <taxon>Pseudomonadati</taxon>
        <taxon>Bacteroidota</taxon>
        <taxon>Sphingobacteriia</taxon>
        <taxon>Sphingobacteriales</taxon>
        <taxon>Sphingobacteriaceae</taxon>
        <taxon>Parapedobacter</taxon>
    </lineage>
</organism>
<evidence type="ECO:0008006" key="4">
    <source>
        <dbReference type="Google" id="ProtNLM"/>
    </source>
</evidence>
<evidence type="ECO:0000313" key="2">
    <source>
        <dbReference type="EMBL" id="GGC31108.1"/>
    </source>
</evidence>
<proteinExistence type="predicted"/>
<dbReference type="PROSITE" id="PS51257">
    <property type="entry name" value="PROKAR_LIPOPROTEIN"/>
    <property type="match status" value="1"/>
</dbReference>
<accession>A0ABQ1LXF6</accession>
<keyword evidence="3" id="KW-1185">Reference proteome</keyword>
<evidence type="ECO:0000313" key="3">
    <source>
        <dbReference type="Proteomes" id="UP000597338"/>
    </source>
</evidence>
<protein>
    <recommendedName>
        <fullName evidence="4">Lipocalin-like domain-containing protein</fullName>
    </recommendedName>
</protein>
<keyword evidence="1" id="KW-0732">Signal</keyword>
<name>A0ABQ1LXF6_9SPHI</name>
<evidence type="ECO:0000256" key="1">
    <source>
        <dbReference type="SAM" id="SignalP"/>
    </source>
</evidence>
<dbReference type="EMBL" id="BMIK01000007">
    <property type="protein sequence ID" value="GGC31108.1"/>
    <property type="molecule type" value="Genomic_DNA"/>
</dbReference>
<dbReference type="Pfam" id="PF19765">
    <property type="entry name" value="DUF6252"/>
    <property type="match status" value="1"/>
</dbReference>
<comment type="caution">
    <text evidence="2">The sequence shown here is derived from an EMBL/GenBank/DDBJ whole genome shotgun (WGS) entry which is preliminary data.</text>
</comment>
<sequence>MNGLKTNFVLLLMLACAMATTSCKKNEDGGPGGDAAPGTIKAKINGAAFASLKMTSVANRINVGGTSMITVQGNESSGKAIVLVMNGVDSPGTYQIGGSASISISASYTEVNISNPTNTQVWQAPFDSSVSGEIKIAELTDKVIKGTFQFTAKNSKDQSMREVTDGAFNMSL</sequence>
<feature type="chain" id="PRO_5045480188" description="Lipocalin-like domain-containing protein" evidence="1">
    <location>
        <begin position="20"/>
        <end position="172"/>
    </location>
</feature>